<dbReference type="PANTHER" id="PTHR43877:SF2">
    <property type="entry name" value="AMINOALKYLPHOSPHONATE N-ACETYLTRANSFERASE-RELATED"/>
    <property type="match status" value="1"/>
</dbReference>
<proteinExistence type="predicted"/>
<accession>A0ABZ2FC27</accession>
<evidence type="ECO:0000256" key="2">
    <source>
        <dbReference type="ARBA" id="ARBA00023315"/>
    </source>
</evidence>
<keyword evidence="2" id="KW-0012">Acyltransferase</keyword>
<gene>
    <name evidence="4" type="ORF">N5P18_08500</name>
</gene>
<evidence type="ECO:0000256" key="1">
    <source>
        <dbReference type="ARBA" id="ARBA00022679"/>
    </source>
</evidence>
<sequence length="192" mass="20288">MPALIRPRRDDDLPALGRALVEQQAASGYPHRRPLPMPPEDFVARSGTLSAWTAEVDGAPVGHAAVLPVRVDGHEPELARLWSDGHGLPAERLGEIGVYFTSSAARGTGVGAALMRTALADLDERGLAPCLDVVSSGAAVDYYRRRGWVEVGATRPSWLADDAADVIAMILPASARDDAGTPRPLGGTRAPR</sequence>
<evidence type="ECO:0000313" key="4">
    <source>
        <dbReference type="EMBL" id="WWF03752.1"/>
    </source>
</evidence>
<name>A0ABZ2FC27_9MICO</name>
<keyword evidence="5" id="KW-1185">Reference proteome</keyword>
<dbReference type="Pfam" id="PF00583">
    <property type="entry name" value="Acetyltransf_1"/>
    <property type="match status" value="1"/>
</dbReference>
<dbReference type="SUPFAM" id="SSF55729">
    <property type="entry name" value="Acyl-CoA N-acyltransferases (Nat)"/>
    <property type="match status" value="1"/>
</dbReference>
<dbReference type="RefSeq" id="WP_338537409.1">
    <property type="nucleotide sequence ID" value="NZ_CP104874.1"/>
</dbReference>
<evidence type="ECO:0000259" key="3">
    <source>
        <dbReference type="PROSITE" id="PS51186"/>
    </source>
</evidence>
<keyword evidence="1" id="KW-0808">Transferase</keyword>
<dbReference type="InterPro" id="IPR050832">
    <property type="entry name" value="Bact_Acetyltransf"/>
</dbReference>
<reference evidence="4 5" key="1">
    <citation type="submission" date="2022-09" db="EMBL/GenBank/DDBJ databases">
        <title>Complete genome sequence of Janibacter terrae strain COS04-44, PCL-degrading bacteria isolated from oil spilled coast.</title>
        <authorList>
            <person name="Park H."/>
            <person name="Kim J.Y."/>
            <person name="An S.H."/>
            <person name="Lee C.M."/>
            <person name="Weon H.-Y."/>
        </authorList>
    </citation>
    <scope>NUCLEOTIDE SEQUENCE [LARGE SCALE GENOMIC DNA]</scope>
    <source>
        <strain evidence="4 5">COS04-44</strain>
    </source>
</reference>
<dbReference type="EMBL" id="CP104874">
    <property type="protein sequence ID" value="WWF03752.1"/>
    <property type="molecule type" value="Genomic_DNA"/>
</dbReference>
<organism evidence="4 5">
    <name type="scientific">Janibacter terrae</name>
    <dbReference type="NCBI Taxonomy" id="103817"/>
    <lineage>
        <taxon>Bacteria</taxon>
        <taxon>Bacillati</taxon>
        <taxon>Actinomycetota</taxon>
        <taxon>Actinomycetes</taxon>
        <taxon>Micrococcales</taxon>
        <taxon>Intrasporangiaceae</taxon>
        <taxon>Janibacter</taxon>
    </lineage>
</organism>
<protein>
    <submittedName>
        <fullName evidence="4">GNAT family N-acetyltransferase</fullName>
    </submittedName>
</protein>
<dbReference type="PROSITE" id="PS51186">
    <property type="entry name" value="GNAT"/>
    <property type="match status" value="1"/>
</dbReference>
<dbReference type="Gene3D" id="3.40.630.30">
    <property type="match status" value="1"/>
</dbReference>
<dbReference type="CDD" id="cd04301">
    <property type="entry name" value="NAT_SF"/>
    <property type="match status" value="1"/>
</dbReference>
<feature type="domain" description="N-acetyltransferase" evidence="3">
    <location>
        <begin position="3"/>
        <end position="174"/>
    </location>
</feature>
<dbReference type="InterPro" id="IPR016181">
    <property type="entry name" value="Acyl_CoA_acyltransferase"/>
</dbReference>
<dbReference type="InterPro" id="IPR000182">
    <property type="entry name" value="GNAT_dom"/>
</dbReference>
<evidence type="ECO:0000313" key="5">
    <source>
        <dbReference type="Proteomes" id="UP001381003"/>
    </source>
</evidence>
<dbReference type="PANTHER" id="PTHR43877">
    <property type="entry name" value="AMINOALKYLPHOSPHONATE N-ACETYLTRANSFERASE-RELATED-RELATED"/>
    <property type="match status" value="1"/>
</dbReference>
<dbReference type="Proteomes" id="UP001381003">
    <property type="component" value="Chromosome"/>
</dbReference>